<proteinExistence type="predicted"/>
<dbReference type="Proteomes" id="UP000541583">
    <property type="component" value="Unassembled WGS sequence"/>
</dbReference>
<name>A0ABR6PDC4_9SPHI</name>
<dbReference type="RefSeq" id="WP_076369761.1">
    <property type="nucleotide sequence ID" value="NZ_FTMG01000001.1"/>
</dbReference>
<dbReference type="EMBL" id="JACHCB010000001">
    <property type="protein sequence ID" value="MBB6107737.1"/>
    <property type="molecule type" value="Genomic_DNA"/>
</dbReference>
<keyword evidence="2" id="KW-1185">Reference proteome</keyword>
<reference evidence="1 2" key="1">
    <citation type="submission" date="2020-08" db="EMBL/GenBank/DDBJ databases">
        <title>Genomic Encyclopedia of Type Strains, Phase IV (KMG-V): Genome sequencing to study the core and pangenomes of soil and plant-associated prokaryotes.</title>
        <authorList>
            <person name="Whitman W."/>
        </authorList>
    </citation>
    <scope>NUCLEOTIDE SEQUENCE [LARGE SCALE GENOMIC DNA]</scope>
    <source>
        <strain evidence="1 2">ANJLi2</strain>
    </source>
</reference>
<organism evidence="1 2">
    <name type="scientific">Mucilaginibacter lappiensis</name>
    <dbReference type="NCBI Taxonomy" id="354630"/>
    <lineage>
        <taxon>Bacteria</taxon>
        <taxon>Pseudomonadati</taxon>
        <taxon>Bacteroidota</taxon>
        <taxon>Sphingobacteriia</taxon>
        <taxon>Sphingobacteriales</taxon>
        <taxon>Sphingobacteriaceae</taxon>
        <taxon>Mucilaginibacter</taxon>
    </lineage>
</organism>
<gene>
    <name evidence="1" type="ORF">HDF23_000467</name>
</gene>
<comment type="caution">
    <text evidence="1">The sequence shown here is derived from an EMBL/GenBank/DDBJ whole genome shotgun (WGS) entry which is preliminary data.</text>
</comment>
<evidence type="ECO:0000313" key="2">
    <source>
        <dbReference type="Proteomes" id="UP000541583"/>
    </source>
</evidence>
<protein>
    <submittedName>
        <fullName evidence="1">Uncharacterized protein</fullName>
    </submittedName>
</protein>
<accession>A0ABR6PDC4</accession>
<evidence type="ECO:0000313" key="1">
    <source>
        <dbReference type="EMBL" id="MBB6107737.1"/>
    </source>
</evidence>
<sequence>MSNLSVKTERKALKALAKSLRFFAELAQLDMTAADAQQAGSAQNYIRSILETNGYHAVYERGKGTRLMKQAGDYEQMNTKN</sequence>